<dbReference type="EMBL" id="AY851189">
    <property type="protein sequence ID" value="AAX45171.1"/>
    <property type="molecule type" value="Genomic_DNA"/>
</dbReference>
<accession>Q2TKV3</accession>
<proteinExistence type="predicted"/>
<gene>
    <name evidence="2" type="primary">CYC2A</name>
</gene>
<dbReference type="PROSITE" id="PS51369">
    <property type="entry name" value="TCP"/>
    <property type="match status" value="1"/>
</dbReference>
<organism evidence="2">
    <name type="scientific">Morina kokonorica</name>
    <dbReference type="NCBI Taxonomy" id="242165"/>
    <lineage>
        <taxon>Eukaryota</taxon>
        <taxon>Viridiplantae</taxon>
        <taxon>Streptophyta</taxon>
        <taxon>Embryophyta</taxon>
        <taxon>Tracheophyta</taxon>
        <taxon>Spermatophyta</taxon>
        <taxon>Magnoliopsida</taxon>
        <taxon>eudicotyledons</taxon>
        <taxon>Gunneridae</taxon>
        <taxon>Pentapetalae</taxon>
        <taxon>asterids</taxon>
        <taxon>campanulids</taxon>
        <taxon>Dipsacales</taxon>
        <taxon>Caprifoliaceae</taxon>
        <taxon>Morina</taxon>
    </lineage>
</organism>
<feature type="non-terminal residue" evidence="2">
    <location>
        <position position="91"/>
    </location>
</feature>
<dbReference type="Pfam" id="PF03634">
    <property type="entry name" value="TCP"/>
    <property type="match status" value="1"/>
</dbReference>
<dbReference type="AlphaFoldDB" id="Q2TKV3"/>
<feature type="domain" description="TCP" evidence="1">
    <location>
        <begin position="1"/>
        <end position="26"/>
    </location>
</feature>
<evidence type="ECO:0000313" key="2">
    <source>
        <dbReference type="EMBL" id="AAX45171.1"/>
    </source>
</evidence>
<protein>
    <submittedName>
        <fullName evidence="2">CYCLOIDEA-like</fullName>
    </submittedName>
</protein>
<evidence type="ECO:0000259" key="1">
    <source>
        <dbReference type="PROSITE" id="PS51369"/>
    </source>
</evidence>
<name>Q2TKV3_9DIPS</name>
<dbReference type="InterPro" id="IPR017887">
    <property type="entry name" value="TF_TCP_subgr"/>
</dbReference>
<sequence length="91" mass="10249">DTLGFDKASQTLDWLLNKSKIAIKDLVQSKLGCTSSALISIYEDSEDYHNVMVPPENIDHLEEEDEEEGNKIVKDQKKSKKLTALNLATKE</sequence>
<reference evidence="2" key="1">
    <citation type="submission" date="2004-12" db="EMBL/GenBank/DDBJ databases">
        <title>Duplications in CYC-like genes from Dipsacales correlate with floral form.</title>
        <authorList>
            <person name="Howarth D.G."/>
            <person name="Donoghue M.J."/>
        </authorList>
    </citation>
    <scope>NUCLEOTIDE SEQUENCE</scope>
</reference>
<feature type="non-terminal residue" evidence="2">
    <location>
        <position position="1"/>
    </location>
</feature>